<protein>
    <recommendedName>
        <fullName evidence="4">DUF2933 domain-containing protein</fullName>
    </recommendedName>
</protein>
<reference evidence="2" key="1">
    <citation type="journal article" date="2014" name="Int. J. Syst. Evol. Microbiol.">
        <title>Complete genome sequence of Corynebacterium casei LMG S-19264T (=DSM 44701T), isolated from a smear-ripened cheese.</title>
        <authorList>
            <consortium name="US DOE Joint Genome Institute (JGI-PGF)"/>
            <person name="Walter F."/>
            <person name="Albersmeier A."/>
            <person name="Kalinowski J."/>
            <person name="Ruckert C."/>
        </authorList>
    </citation>
    <scope>NUCLEOTIDE SEQUENCE</scope>
    <source>
        <strain evidence="2">VKM B-1513</strain>
    </source>
</reference>
<keyword evidence="1" id="KW-1133">Transmembrane helix</keyword>
<dbReference type="RefSeq" id="WP_370372758.1">
    <property type="nucleotide sequence ID" value="NZ_BSFE01000011.1"/>
</dbReference>
<reference evidence="2" key="2">
    <citation type="submission" date="2023-01" db="EMBL/GenBank/DDBJ databases">
        <authorList>
            <person name="Sun Q."/>
            <person name="Evtushenko L."/>
        </authorList>
    </citation>
    <scope>NUCLEOTIDE SEQUENCE</scope>
    <source>
        <strain evidence="2">VKM B-1513</strain>
    </source>
</reference>
<dbReference type="InterPro" id="IPR021682">
    <property type="entry name" value="DUF2933"/>
</dbReference>
<evidence type="ECO:0008006" key="4">
    <source>
        <dbReference type="Google" id="ProtNLM"/>
    </source>
</evidence>
<accession>A0A9W6MPC1</accession>
<proteinExistence type="predicted"/>
<keyword evidence="1" id="KW-0812">Transmembrane</keyword>
<feature type="transmembrane region" description="Helical" evidence="1">
    <location>
        <begin position="36"/>
        <end position="56"/>
    </location>
</feature>
<keyword evidence="3" id="KW-1185">Reference proteome</keyword>
<dbReference type="Pfam" id="PF11666">
    <property type="entry name" value="DUF2933"/>
    <property type="match status" value="1"/>
</dbReference>
<evidence type="ECO:0000313" key="3">
    <source>
        <dbReference type="Proteomes" id="UP001143486"/>
    </source>
</evidence>
<dbReference type="EMBL" id="BSFE01000011">
    <property type="protein sequence ID" value="GLK53470.1"/>
    <property type="molecule type" value="Genomic_DNA"/>
</dbReference>
<organism evidence="2 3">
    <name type="scientific">Maricaulis virginensis</name>
    <dbReference type="NCBI Taxonomy" id="144022"/>
    <lineage>
        <taxon>Bacteria</taxon>
        <taxon>Pseudomonadati</taxon>
        <taxon>Pseudomonadota</taxon>
        <taxon>Alphaproteobacteria</taxon>
        <taxon>Maricaulales</taxon>
        <taxon>Maricaulaceae</taxon>
        <taxon>Maricaulis</taxon>
    </lineage>
</organism>
<evidence type="ECO:0000313" key="2">
    <source>
        <dbReference type="EMBL" id="GLK53470.1"/>
    </source>
</evidence>
<dbReference type="Proteomes" id="UP001143486">
    <property type="component" value="Unassembled WGS sequence"/>
</dbReference>
<feature type="transmembrane region" description="Helical" evidence="1">
    <location>
        <begin position="12"/>
        <end position="30"/>
    </location>
</feature>
<sequence>MTVRPPDASHRLFWTVFGLFAVIAGGLLLLEHRAHLTGDWFVIGLLLACVFGHGLMHGQHRH</sequence>
<gene>
    <name evidence="2" type="ORF">GCM10017621_29780</name>
</gene>
<evidence type="ECO:0000256" key="1">
    <source>
        <dbReference type="SAM" id="Phobius"/>
    </source>
</evidence>
<keyword evidence="1" id="KW-0472">Membrane</keyword>
<name>A0A9W6MPC1_9PROT</name>
<comment type="caution">
    <text evidence="2">The sequence shown here is derived from an EMBL/GenBank/DDBJ whole genome shotgun (WGS) entry which is preliminary data.</text>
</comment>
<dbReference type="AlphaFoldDB" id="A0A9W6MPC1"/>